<dbReference type="Proteomes" id="UP001501757">
    <property type="component" value="Unassembled WGS sequence"/>
</dbReference>
<feature type="signal peptide" evidence="1">
    <location>
        <begin position="1"/>
        <end position="22"/>
    </location>
</feature>
<name>A0ABP3H709_9ALTE</name>
<keyword evidence="1" id="KW-0732">Signal</keyword>
<reference evidence="3" key="1">
    <citation type="journal article" date="2019" name="Int. J. Syst. Evol. Microbiol.">
        <title>The Global Catalogue of Microorganisms (GCM) 10K type strain sequencing project: providing services to taxonomists for standard genome sequencing and annotation.</title>
        <authorList>
            <consortium name="The Broad Institute Genomics Platform"/>
            <consortium name="The Broad Institute Genome Sequencing Center for Infectious Disease"/>
            <person name="Wu L."/>
            <person name="Ma J."/>
        </authorList>
    </citation>
    <scope>NUCLEOTIDE SEQUENCE [LARGE SCALE GENOMIC DNA]</scope>
    <source>
        <strain evidence="3">JCM 13378</strain>
    </source>
</reference>
<feature type="chain" id="PRO_5045595149" evidence="1">
    <location>
        <begin position="23"/>
        <end position="110"/>
    </location>
</feature>
<accession>A0ABP3H709</accession>
<comment type="caution">
    <text evidence="2">The sequence shown here is derived from an EMBL/GenBank/DDBJ whole genome shotgun (WGS) entry which is preliminary data.</text>
</comment>
<sequence length="110" mass="12448">MKAKQIIYALLLIMTHSFFSCVASPFHVPDPEHPGYTHLSHMEAPDYHQPGADDPGTDHQHQIHVHLSCHSGYETALNFPVYAAGNALYSPRHYLNLYYQPPVPPPNYLL</sequence>
<gene>
    <name evidence="2" type="ORF">GCM10009092_25980</name>
</gene>
<evidence type="ECO:0000256" key="1">
    <source>
        <dbReference type="SAM" id="SignalP"/>
    </source>
</evidence>
<organism evidence="2 3">
    <name type="scientific">Bowmanella denitrificans</name>
    <dbReference type="NCBI Taxonomy" id="366582"/>
    <lineage>
        <taxon>Bacteria</taxon>
        <taxon>Pseudomonadati</taxon>
        <taxon>Pseudomonadota</taxon>
        <taxon>Gammaproteobacteria</taxon>
        <taxon>Alteromonadales</taxon>
        <taxon>Alteromonadaceae</taxon>
        <taxon>Bowmanella</taxon>
    </lineage>
</organism>
<dbReference type="RefSeq" id="WP_102795156.1">
    <property type="nucleotide sequence ID" value="NZ_BAAAEI010000014.1"/>
</dbReference>
<dbReference type="PROSITE" id="PS51257">
    <property type="entry name" value="PROKAR_LIPOPROTEIN"/>
    <property type="match status" value="1"/>
</dbReference>
<dbReference type="EMBL" id="BAAAEI010000014">
    <property type="protein sequence ID" value="GAA0360542.1"/>
    <property type="molecule type" value="Genomic_DNA"/>
</dbReference>
<evidence type="ECO:0000313" key="3">
    <source>
        <dbReference type="Proteomes" id="UP001501757"/>
    </source>
</evidence>
<keyword evidence="3" id="KW-1185">Reference proteome</keyword>
<proteinExistence type="predicted"/>
<evidence type="ECO:0000313" key="2">
    <source>
        <dbReference type="EMBL" id="GAA0360542.1"/>
    </source>
</evidence>
<protein>
    <submittedName>
        <fullName evidence="2">Uncharacterized protein</fullName>
    </submittedName>
</protein>